<keyword evidence="3" id="KW-1185">Reference proteome</keyword>
<feature type="transmembrane region" description="Helical" evidence="1">
    <location>
        <begin position="143"/>
        <end position="163"/>
    </location>
</feature>
<dbReference type="OrthoDB" id="2374256at2"/>
<dbReference type="SMART" id="SM01251">
    <property type="entry name" value="KbaA"/>
    <property type="match status" value="1"/>
</dbReference>
<dbReference type="Proteomes" id="UP000187608">
    <property type="component" value="Unassembled WGS sequence"/>
</dbReference>
<dbReference type="EMBL" id="FTOC01000016">
    <property type="protein sequence ID" value="SIS63871.1"/>
    <property type="molecule type" value="Genomic_DNA"/>
</dbReference>
<organism evidence="2 3">
    <name type="scientific">Salimicrobium flavidum</name>
    <dbReference type="NCBI Taxonomy" id="570947"/>
    <lineage>
        <taxon>Bacteria</taxon>
        <taxon>Bacillati</taxon>
        <taxon>Bacillota</taxon>
        <taxon>Bacilli</taxon>
        <taxon>Bacillales</taxon>
        <taxon>Bacillaceae</taxon>
        <taxon>Salimicrobium</taxon>
    </lineage>
</organism>
<gene>
    <name evidence="2" type="ORF">SAMN05421687_1161</name>
</gene>
<protein>
    <submittedName>
        <fullName evidence="2">KinB signaling pathway activation protein</fullName>
    </submittedName>
</protein>
<feature type="transmembrane region" description="Helical" evidence="1">
    <location>
        <begin position="84"/>
        <end position="107"/>
    </location>
</feature>
<dbReference type="Pfam" id="PF14089">
    <property type="entry name" value="KbaA"/>
    <property type="match status" value="1"/>
</dbReference>
<name>A0A1N7KQQ4_9BACI</name>
<sequence length="198" mass="22823">MNTRKLVRMFMTTLVLGGIVVLVASFFFRPDAYREAMDPFQAGEFFGVLLFFLGYGLIFSVISQMGFFAYLMINQFAIGMFRGFWRPLQAFLIVFTLFDLVYFRYLADEEGSLWGYLLTAVVLLLLSYLVAKRKAYETNPSAFLPALFFMVVITTLEWLPGLYLEDSAYTWLMIIGLFVCNTYQILLLHRLTGTVKEA</sequence>
<dbReference type="STRING" id="570947.SAMN05421687_1161"/>
<feature type="transmembrane region" description="Helical" evidence="1">
    <location>
        <begin position="7"/>
        <end position="28"/>
    </location>
</feature>
<keyword evidence="1" id="KW-0472">Membrane</keyword>
<dbReference type="AlphaFoldDB" id="A0A1N7KQQ4"/>
<keyword evidence="1" id="KW-1133">Transmembrane helix</keyword>
<reference evidence="3" key="1">
    <citation type="submission" date="2017-01" db="EMBL/GenBank/DDBJ databases">
        <authorList>
            <person name="Varghese N."/>
            <person name="Submissions S."/>
        </authorList>
    </citation>
    <scope>NUCLEOTIDE SEQUENCE [LARGE SCALE GENOMIC DNA]</scope>
    <source>
        <strain evidence="3">DSM 23127</strain>
    </source>
</reference>
<evidence type="ECO:0000313" key="2">
    <source>
        <dbReference type="EMBL" id="SIS63871.1"/>
    </source>
</evidence>
<evidence type="ECO:0000313" key="3">
    <source>
        <dbReference type="Proteomes" id="UP000187608"/>
    </source>
</evidence>
<dbReference type="RefSeq" id="WP_084193770.1">
    <property type="nucleotide sequence ID" value="NZ_FTOC01000016.1"/>
</dbReference>
<keyword evidence="1" id="KW-0812">Transmembrane</keyword>
<dbReference type="GO" id="GO:0045881">
    <property type="term" value="P:positive regulation of sporulation resulting in formation of a cellular spore"/>
    <property type="evidence" value="ECO:0007669"/>
    <property type="project" value="InterPro"/>
</dbReference>
<feature type="transmembrane region" description="Helical" evidence="1">
    <location>
        <begin position="169"/>
        <end position="188"/>
    </location>
</feature>
<feature type="transmembrane region" description="Helical" evidence="1">
    <location>
        <begin position="48"/>
        <end position="72"/>
    </location>
</feature>
<evidence type="ECO:0000256" key="1">
    <source>
        <dbReference type="SAM" id="Phobius"/>
    </source>
</evidence>
<proteinExistence type="predicted"/>
<dbReference type="InterPro" id="IPR024164">
    <property type="entry name" value="KinB-signalling_activ"/>
</dbReference>
<accession>A0A1N7KQQ4</accession>
<feature type="transmembrane region" description="Helical" evidence="1">
    <location>
        <begin position="113"/>
        <end position="131"/>
    </location>
</feature>
<dbReference type="PIRSF" id="PIRSF029886">
    <property type="entry name" value="KBAA"/>
    <property type="match status" value="1"/>
</dbReference>